<keyword evidence="3" id="KW-0520">NAD</keyword>
<dbReference type="Gene3D" id="1.10.1040.10">
    <property type="entry name" value="N-(1-d-carboxylethyl)-l-norvaline Dehydrogenase, domain 2"/>
    <property type="match status" value="1"/>
</dbReference>
<evidence type="ECO:0000256" key="4">
    <source>
        <dbReference type="PIRSR" id="PIRSR000103-1"/>
    </source>
</evidence>
<keyword evidence="2" id="KW-0560">Oxidoreductase</keyword>
<sequence>MTDVTVAVLGLGAMGLPMATHLAQDFSVKAFDPFQARRDLAQEAGAQACVSAAEASKDVDVAVIAVRSAPQVEAVLFGTDGAAKALKQGSVVVVTSTVGAECVLDMETRLAALGVGLVDAPVSGGAVRAGDGELLIMLGGSQESLAAARPVLQALGSHLVDMGECGAGQNMKAVNQLLCGIHTAAAAEALAMAKTLGLDPMRCIEVMGTGAAASFMLADRGPRMVEQMEGRTPELRSRLDVILKDMGIVGSLTRVAQLPTPVASAAENLYRVAKAAGLEAEDDSALAAYLLGQARA</sequence>
<dbReference type="PIRSF" id="PIRSF000103">
    <property type="entry name" value="HIBADH"/>
    <property type="match status" value="1"/>
</dbReference>
<comment type="caution">
    <text evidence="7">The sequence shown here is derived from an EMBL/GenBank/DDBJ whole genome shotgun (WGS) entry which is preliminary data.</text>
</comment>
<organism evidence="7 8">
    <name type="scientific">Actinomyces urogenitalis</name>
    <dbReference type="NCBI Taxonomy" id="103621"/>
    <lineage>
        <taxon>Bacteria</taxon>
        <taxon>Bacillati</taxon>
        <taxon>Actinomycetota</taxon>
        <taxon>Actinomycetes</taxon>
        <taxon>Actinomycetales</taxon>
        <taxon>Actinomycetaceae</taxon>
        <taxon>Actinomyces</taxon>
    </lineage>
</organism>
<evidence type="ECO:0000256" key="3">
    <source>
        <dbReference type="ARBA" id="ARBA00023027"/>
    </source>
</evidence>
<dbReference type="InterPro" id="IPR029154">
    <property type="entry name" value="HIBADH-like_NADP-bd"/>
</dbReference>
<dbReference type="Pfam" id="PF03446">
    <property type="entry name" value="NAD_binding_2"/>
    <property type="match status" value="1"/>
</dbReference>
<dbReference type="EMBL" id="PKHA01000005">
    <property type="protein sequence ID" value="PKY98640.1"/>
    <property type="molecule type" value="Genomic_DNA"/>
</dbReference>
<dbReference type="InterPro" id="IPR015815">
    <property type="entry name" value="HIBADH-related"/>
</dbReference>
<dbReference type="PROSITE" id="PS00895">
    <property type="entry name" value="3_HYDROXYISOBUT_DH"/>
    <property type="match status" value="1"/>
</dbReference>
<dbReference type="GO" id="GO:0016054">
    <property type="term" value="P:organic acid catabolic process"/>
    <property type="evidence" value="ECO:0007669"/>
    <property type="project" value="UniProtKB-ARBA"/>
</dbReference>
<protein>
    <submittedName>
        <fullName evidence="7">NAD(P)-dependent oxidoreductase</fullName>
    </submittedName>
</protein>
<dbReference type="PANTHER" id="PTHR43060:SF15">
    <property type="entry name" value="3-HYDROXYISOBUTYRATE DEHYDROGENASE-LIKE 1, MITOCHONDRIAL-RELATED"/>
    <property type="match status" value="1"/>
</dbReference>
<evidence type="ECO:0000256" key="2">
    <source>
        <dbReference type="ARBA" id="ARBA00023002"/>
    </source>
</evidence>
<dbReference type="InterPro" id="IPR002204">
    <property type="entry name" value="3-OH-isobutyrate_DH-rel_CS"/>
</dbReference>
<feature type="domain" description="3-hydroxyisobutyrate dehydrogenase-like NAD-binding" evidence="6">
    <location>
        <begin position="166"/>
        <end position="289"/>
    </location>
</feature>
<reference evidence="7 8" key="1">
    <citation type="submission" date="2017-12" db="EMBL/GenBank/DDBJ databases">
        <title>Phylogenetic diversity of female urinary microbiome.</title>
        <authorList>
            <person name="Thomas-White K."/>
            <person name="Wolfe A.J."/>
        </authorList>
    </citation>
    <scope>NUCLEOTIDE SEQUENCE [LARGE SCALE GENOMIC DNA]</scope>
    <source>
        <strain evidence="7 8">UMB0319</strain>
    </source>
</reference>
<dbReference type="PANTHER" id="PTHR43060">
    <property type="entry name" value="3-HYDROXYISOBUTYRATE DEHYDROGENASE-LIKE 1, MITOCHONDRIAL-RELATED"/>
    <property type="match status" value="1"/>
</dbReference>
<evidence type="ECO:0000259" key="6">
    <source>
        <dbReference type="Pfam" id="PF14833"/>
    </source>
</evidence>
<dbReference type="Proteomes" id="UP000234778">
    <property type="component" value="Unassembled WGS sequence"/>
</dbReference>
<dbReference type="RefSeq" id="WP_006548340.1">
    <property type="nucleotide sequence ID" value="NZ_CP136961.1"/>
</dbReference>
<dbReference type="AlphaFoldDB" id="A0A2I1KSN8"/>
<name>A0A2I1KSN8_9ACTO</name>
<dbReference type="GeneID" id="81708470"/>
<feature type="active site" evidence="4">
    <location>
        <position position="172"/>
    </location>
</feature>
<evidence type="ECO:0000313" key="7">
    <source>
        <dbReference type="EMBL" id="PKY98640.1"/>
    </source>
</evidence>
<feature type="domain" description="6-phosphogluconate dehydrogenase NADP-binding" evidence="5">
    <location>
        <begin position="5"/>
        <end position="160"/>
    </location>
</feature>
<comment type="similarity">
    <text evidence="1">Belongs to the HIBADH-related family.</text>
</comment>
<proteinExistence type="inferred from homology"/>
<accession>A0A2I1KSN8</accession>
<dbReference type="Pfam" id="PF14833">
    <property type="entry name" value="NAD_binding_11"/>
    <property type="match status" value="1"/>
</dbReference>
<dbReference type="InterPro" id="IPR008927">
    <property type="entry name" value="6-PGluconate_DH-like_C_sf"/>
</dbReference>
<dbReference type="GO" id="GO:0051287">
    <property type="term" value="F:NAD binding"/>
    <property type="evidence" value="ECO:0007669"/>
    <property type="project" value="InterPro"/>
</dbReference>
<evidence type="ECO:0000259" key="5">
    <source>
        <dbReference type="Pfam" id="PF03446"/>
    </source>
</evidence>
<evidence type="ECO:0000256" key="1">
    <source>
        <dbReference type="ARBA" id="ARBA00009080"/>
    </source>
</evidence>
<dbReference type="InterPro" id="IPR036291">
    <property type="entry name" value="NAD(P)-bd_dom_sf"/>
</dbReference>
<dbReference type="GO" id="GO:0050661">
    <property type="term" value="F:NADP binding"/>
    <property type="evidence" value="ECO:0007669"/>
    <property type="project" value="InterPro"/>
</dbReference>
<dbReference type="InterPro" id="IPR006115">
    <property type="entry name" value="6PGDH_NADP-bd"/>
</dbReference>
<evidence type="ECO:0000313" key="8">
    <source>
        <dbReference type="Proteomes" id="UP000234778"/>
    </source>
</evidence>
<dbReference type="Gene3D" id="3.40.50.720">
    <property type="entry name" value="NAD(P)-binding Rossmann-like Domain"/>
    <property type="match status" value="1"/>
</dbReference>
<dbReference type="GO" id="GO:0016491">
    <property type="term" value="F:oxidoreductase activity"/>
    <property type="evidence" value="ECO:0007669"/>
    <property type="project" value="UniProtKB-KW"/>
</dbReference>
<dbReference type="SUPFAM" id="SSF48179">
    <property type="entry name" value="6-phosphogluconate dehydrogenase C-terminal domain-like"/>
    <property type="match status" value="1"/>
</dbReference>
<dbReference type="SUPFAM" id="SSF51735">
    <property type="entry name" value="NAD(P)-binding Rossmann-fold domains"/>
    <property type="match status" value="1"/>
</dbReference>
<gene>
    <name evidence="7" type="ORF">CYJ26_05935</name>
</gene>
<dbReference type="InterPro" id="IPR013328">
    <property type="entry name" value="6PGD_dom2"/>
</dbReference>